<sequence length="200" mass="23004">MSDDPYAWNNVFRDTFILGEFKRWLNEDESKLRHRTHEAAHHWIGVTKCGAELYLVNVQWQGISQVQLSGITSLEHHYEIGVAGLLAESKAVQNAFSEECKIDLERLPRLSEAIVLKLKDVPAVRDSNNYIEPYVPMTCDYPSAQSSQLSYDDLFRPMVEGLDHGMLLTALEKVSEIFNDESEWEAFMKFITDYPALYPK</sequence>
<gene>
    <name evidence="1" type="ORF">V6x_54540</name>
</gene>
<dbReference type="RefSeq" id="WP_145044238.1">
    <property type="nucleotide sequence ID" value="NZ_CP036347.1"/>
</dbReference>
<proteinExistence type="predicted"/>
<protein>
    <submittedName>
        <fullName evidence="1">Uncharacterized protein</fullName>
    </submittedName>
</protein>
<dbReference type="AlphaFoldDB" id="A0A517WKD2"/>
<dbReference type="Proteomes" id="UP000320722">
    <property type="component" value="Chromosome"/>
</dbReference>
<dbReference type="EMBL" id="CP036347">
    <property type="protein sequence ID" value="QDU05713.1"/>
    <property type="molecule type" value="Genomic_DNA"/>
</dbReference>
<accession>A0A517WKD2</accession>
<evidence type="ECO:0000313" key="1">
    <source>
        <dbReference type="EMBL" id="QDU05713.1"/>
    </source>
</evidence>
<reference evidence="1 2" key="1">
    <citation type="submission" date="2019-02" db="EMBL/GenBank/DDBJ databases">
        <title>Deep-cultivation of Planctomycetes and their phenomic and genomic characterization uncovers novel biology.</title>
        <authorList>
            <person name="Wiegand S."/>
            <person name="Jogler M."/>
            <person name="Boedeker C."/>
            <person name="Pinto D."/>
            <person name="Vollmers J."/>
            <person name="Rivas-Marin E."/>
            <person name="Kohn T."/>
            <person name="Peeters S.H."/>
            <person name="Heuer A."/>
            <person name="Rast P."/>
            <person name="Oberbeckmann S."/>
            <person name="Bunk B."/>
            <person name="Jeske O."/>
            <person name="Meyerdierks A."/>
            <person name="Storesund J.E."/>
            <person name="Kallscheuer N."/>
            <person name="Luecker S."/>
            <person name="Lage O.M."/>
            <person name="Pohl T."/>
            <person name="Merkel B.J."/>
            <person name="Hornburger P."/>
            <person name="Mueller R.-W."/>
            <person name="Bruemmer F."/>
            <person name="Labrenz M."/>
            <person name="Spormann A.M."/>
            <person name="Op den Camp H."/>
            <person name="Overmann J."/>
            <person name="Amann R."/>
            <person name="Jetten M.S.M."/>
            <person name="Mascher T."/>
            <person name="Medema M.H."/>
            <person name="Devos D.P."/>
            <person name="Kaster A.-K."/>
            <person name="Ovreas L."/>
            <person name="Rohde M."/>
            <person name="Galperin M.Y."/>
            <person name="Jogler C."/>
        </authorList>
    </citation>
    <scope>NUCLEOTIDE SEQUENCE [LARGE SCALE GENOMIC DNA]</scope>
    <source>
        <strain evidence="1 2">V6</strain>
    </source>
</reference>
<evidence type="ECO:0000313" key="2">
    <source>
        <dbReference type="Proteomes" id="UP000320722"/>
    </source>
</evidence>
<name>A0A517WKD2_9PLAN</name>
<organism evidence="1 2">
    <name type="scientific">Gimesia chilikensis</name>
    <dbReference type="NCBI Taxonomy" id="2605989"/>
    <lineage>
        <taxon>Bacteria</taxon>
        <taxon>Pseudomonadati</taxon>
        <taxon>Planctomycetota</taxon>
        <taxon>Planctomycetia</taxon>
        <taxon>Planctomycetales</taxon>
        <taxon>Planctomycetaceae</taxon>
        <taxon>Gimesia</taxon>
    </lineage>
</organism>